<feature type="compositionally biased region" description="Polar residues" evidence="14">
    <location>
        <begin position="1701"/>
        <end position="1721"/>
    </location>
</feature>
<dbReference type="SMART" id="SM00228">
    <property type="entry name" value="PDZ"/>
    <property type="match status" value="6"/>
</dbReference>
<dbReference type="PANTHER" id="PTHR10316">
    <property type="entry name" value="MEMBRANE ASSOCIATED GUANYLATE KINASE-RELATED"/>
    <property type="match status" value="1"/>
</dbReference>
<dbReference type="GO" id="GO:0005923">
    <property type="term" value="C:bicellular tight junction"/>
    <property type="evidence" value="ECO:0007669"/>
    <property type="project" value="UniProtKB-SubCell"/>
</dbReference>
<feature type="region of interest" description="Disordered" evidence="14">
    <location>
        <begin position="1162"/>
        <end position="1201"/>
    </location>
</feature>
<accession>A0A3Q2WGE1</accession>
<feature type="compositionally biased region" description="Basic residues" evidence="14">
    <location>
        <begin position="1349"/>
        <end position="1381"/>
    </location>
</feature>
<dbReference type="SMART" id="SM00456">
    <property type="entry name" value="WW"/>
    <property type="match status" value="2"/>
</dbReference>
<dbReference type="PANTHER" id="PTHR10316:SF12">
    <property type="entry name" value="MEMBRANE-ASSOCIATED GUANYLATE KINASE, WW AND PDZ DOMAIN-CONTAINING PROTEIN 1"/>
    <property type="match status" value="1"/>
</dbReference>
<dbReference type="PROSITE" id="PS50052">
    <property type="entry name" value="GUANYLATE_KINASE_2"/>
    <property type="match status" value="1"/>
</dbReference>
<dbReference type="CDD" id="cd06733">
    <property type="entry name" value="PDZ3_MAGI-1_3-like"/>
    <property type="match status" value="1"/>
</dbReference>
<keyword evidence="3" id="KW-0796">Tight junction</keyword>
<evidence type="ECO:0000256" key="4">
    <source>
        <dbReference type="ARBA" id="ARBA00022553"/>
    </source>
</evidence>
<feature type="compositionally biased region" description="Basic and acidic residues" evidence="14">
    <location>
        <begin position="1725"/>
        <end position="1739"/>
    </location>
</feature>
<evidence type="ECO:0000313" key="19">
    <source>
        <dbReference type="Proteomes" id="UP000264840"/>
    </source>
</evidence>
<dbReference type="PROSITE" id="PS50106">
    <property type="entry name" value="PDZ"/>
    <property type="match status" value="6"/>
</dbReference>
<feature type="domain" description="WW" evidence="15">
    <location>
        <begin position="315"/>
        <end position="348"/>
    </location>
</feature>
<dbReference type="Pfam" id="PF16663">
    <property type="entry name" value="MAGI_u1"/>
    <property type="match status" value="1"/>
</dbReference>
<evidence type="ECO:0000256" key="3">
    <source>
        <dbReference type="ARBA" id="ARBA00022427"/>
    </source>
</evidence>
<feature type="region of interest" description="Disordered" evidence="14">
    <location>
        <begin position="761"/>
        <end position="837"/>
    </location>
</feature>
<dbReference type="GeneTree" id="ENSGT00940000155820"/>
<dbReference type="GO" id="GO:0016020">
    <property type="term" value="C:membrane"/>
    <property type="evidence" value="ECO:0007669"/>
    <property type="project" value="UniProtKB-SubCell"/>
</dbReference>
<reference evidence="18" key="2">
    <citation type="submission" date="2025-09" db="UniProtKB">
        <authorList>
            <consortium name="Ensembl"/>
        </authorList>
    </citation>
    <scope>IDENTIFICATION</scope>
</reference>
<dbReference type="CDD" id="cd06734">
    <property type="entry name" value="PDZ4_MAGI-1_3-like"/>
    <property type="match status" value="1"/>
</dbReference>
<dbReference type="GO" id="GO:0007165">
    <property type="term" value="P:signal transduction"/>
    <property type="evidence" value="ECO:0007669"/>
    <property type="project" value="TreeGrafter"/>
</dbReference>
<dbReference type="FunFam" id="2.30.42.10:FF:000015">
    <property type="entry name" value="Membrane associated guanylate kinase, WW and PDZ domain containing 1"/>
    <property type="match status" value="1"/>
</dbReference>
<feature type="domain" description="PDZ" evidence="17">
    <location>
        <begin position="17"/>
        <end position="100"/>
    </location>
</feature>
<dbReference type="PROSITE" id="PS00856">
    <property type="entry name" value="GUANYLATE_KINASE_1"/>
    <property type="match status" value="1"/>
</dbReference>
<organism evidence="18 19">
    <name type="scientific">Haplochromis burtoni</name>
    <name type="common">Burton's mouthbrooder</name>
    <name type="synonym">Chromis burtoni</name>
    <dbReference type="NCBI Taxonomy" id="8153"/>
    <lineage>
        <taxon>Eukaryota</taxon>
        <taxon>Metazoa</taxon>
        <taxon>Chordata</taxon>
        <taxon>Craniata</taxon>
        <taxon>Vertebrata</taxon>
        <taxon>Euteleostomi</taxon>
        <taxon>Actinopterygii</taxon>
        <taxon>Neopterygii</taxon>
        <taxon>Teleostei</taxon>
        <taxon>Neoteleostei</taxon>
        <taxon>Acanthomorphata</taxon>
        <taxon>Ovalentaria</taxon>
        <taxon>Cichlomorphae</taxon>
        <taxon>Cichliformes</taxon>
        <taxon>Cichlidae</taxon>
        <taxon>African cichlids</taxon>
        <taxon>Pseudocrenilabrinae</taxon>
        <taxon>Haplochromini</taxon>
        <taxon>Haplochromis</taxon>
    </lineage>
</organism>
<evidence type="ECO:0000256" key="11">
    <source>
        <dbReference type="ARBA" id="ARBA00070829"/>
    </source>
</evidence>
<evidence type="ECO:0000256" key="7">
    <source>
        <dbReference type="ARBA" id="ARBA00022840"/>
    </source>
</evidence>
<feature type="region of interest" description="Disordered" evidence="14">
    <location>
        <begin position="1291"/>
        <end position="1310"/>
    </location>
</feature>
<evidence type="ECO:0000256" key="6">
    <source>
        <dbReference type="ARBA" id="ARBA00022741"/>
    </source>
</evidence>
<dbReference type="FunFam" id="2.30.42.10:FF:000042">
    <property type="entry name" value="Membrane-associated guanylate kinase, WW and PDZ domain-containing protein 3 isoform 1"/>
    <property type="match status" value="1"/>
</dbReference>
<feature type="compositionally biased region" description="Basic residues" evidence="14">
    <location>
        <begin position="1395"/>
        <end position="1414"/>
    </location>
</feature>
<evidence type="ECO:0000256" key="9">
    <source>
        <dbReference type="ARBA" id="ARBA00023136"/>
    </source>
</evidence>
<dbReference type="OMA" id="PHGYPSD"/>
<dbReference type="Proteomes" id="UP000264840">
    <property type="component" value="Unplaced"/>
</dbReference>
<feature type="region of interest" description="Disordered" evidence="14">
    <location>
        <begin position="276"/>
        <end position="318"/>
    </location>
</feature>
<evidence type="ECO:0000259" key="16">
    <source>
        <dbReference type="PROSITE" id="PS50052"/>
    </source>
</evidence>
<keyword evidence="5" id="KW-0677">Repeat</keyword>
<feature type="region of interest" description="Disordered" evidence="14">
    <location>
        <begin position="1621"/>
        <end position="1739"/>
    </location>
</feature>
<sequence>MSKPALKKNHWTSRVNEVSVSKDARGELNVPLRGGAENGEFAYIGPLNHNAVVYKSGKLGEGELLLEVENLSISGLPLYDIYTVLKNCKGPARFKTVRQGSKLTKDLKQYLSQRFQKSSPDHELQQTIRDNLYRHAVPCTTRAPREGEVPGVDYDFLSVEQFLELEKSGTLLEIGTYDGNYYGTPKPPVQPPSGKVISSSGNSGDAPLPDGLRSSLPGSQHSTPRRSKSYNDMHNAGLVPGEQQQEDDEDLHDMNSSFTGDSSELDEIHHSVRPFAPRQSDLSYAGTTPSPPAITESTQQTHTHLSHPPPEDPLGPLPDNWEMAYTENGEVYFIDHNTRTTSWIDPRCLDKPQKPLEESEDDEGVHTEELDNDLELPPGWEKIDDPVYGVYYVDHINRKTQYENPVLEAKKRRQLEQQQPQQPQPQSQQPPEGERYIREWIEDSTMAGAPLASYAANHQETYRDPQTGPAVPNAMGQKRGKPFFTRNRSELKGTFINTKLKKSRRGFGFTVVGGDEPDEFLQIKSLVLDGPAALDGKMETGDVIVSVNDTCVLGYTHAQVVKIFQSIPIGSMVNLELCRGYPLPFDPDDPNTSLVTSVAILDNKEPIIVNGQETSNSYDSPSSHGSQNNNNGPTNSGVPVNGLPRPHSPSTEVASDTSSQHGYPSDVVTLASSIATQPELITVHMEKGDKGFGFTIADSPGGGGQRVKQIVDYPRCRGLREGDIIVEVNKRNVQSMSHNQVVDLLSKCPKGSEVTMLVQRGVAPAKKSPKLQLSRKDSQNSSQHSVSSHRSAHADSPVHSSLAPALSESNAPPPPSQPLPGLPIQDSPGDGTIQRKPDPFKIWAQSRSMYESRLPDFQEQDIFLWRKDTGFGFRILGGNEPGEPIYIGHIVKYGAADEDGRLRSGDELICVDGTAVVGKSHQLVVQLMQQAAKQGHVNLTVRRKSTYAVKAEGDMPPSPASSHHSSTQAPSLTEDIGKRTPQGSQNSLNTVSSGSGSTSGIGSGGGGGVGGGGGGSAVVAAAAATTSSQPPIATPAVVSSGLQPYDVEIRRGENEGFGFVIVSSVSRPEAGTTFAGNACVAMPHKIGRIIEGSPADRCGKLKVGDRILAVNGCSITNKSHSDIVNLIKEAGNTVTLRIIPGDESSNASLLTNAEKIATITTTHTAQQQAAPEARTNTKPKQESFAPQAAPPQPPTQQLPSTQDSEFYSVDLERDNKGFGFSLRGGREYNMDLYVLRLAEDGAAVRNGKMMVGDEILEINGESTKGMKHARAIELIKNGGRRVHLVLKRGDGSVPEYDDSTNNISAANPASGVQNAAEVNTLPPNGAPSESSDPPEPQQSSRSKKEPGRRSHGTGRHTHSNHRHHSPSKKTSTGKHKGKKSTGKNTPKKKDDKKSDGRHRHRSRHRSPHKGHTRSRSADNVLDDRHGGQRRGRSPDRRHRRHRSPNRSPHRSPRRSPYRSPRRSPYRSPHRSPHRHRSPYRTRQQSPTRRRAQSSDPYRRYRSPERQTRSTEKPIVDEPVLKEPIKTPESTFRLEDSTLRESPALDRLNREVTPPLRREDRLYGEDSLLMKASTLDRSYRGGDNLLKDMASRNQRDITLPRVRTPDSDSAYKKYSTLLRGRSTERFDSTQLRGRSTERFDSTQLRGRSTERFDRDERYPSRDSTPEPWYRSRSLGRDISPIRSFRRDDSEDEEDDDNFVAAQVTQYYSTVKNKTNTSRSSKPTLPEPKKTYKENPKDLSI</sequence>
<feature type="compositionally biased region" description="Basic and acidic residues" evidence="14">
    <location>
        <begin position="1646"/>
        <end position="1663"/>
    </location>
</feature>
<feature type="region of interest" description="Disordered" evidence="14">
    <location>
        <begin position="1316"/>
        <end position="1537"/>
    </location>
</feature>
<dbReference type="Pfam" id="PF00397">
    <property type="entry name" value="WW"/>
    <property type="match status" value="2"/>
</dbReference>
<reference evidence="18" key="1">
    <citation type="submission" date="2025-08" db="UniProtKB">
        <authorList>
            <consortium name="Ensembl"/>
        </authorList>
    </citation>
    <scope>IDENTIFICATION</scope>
</reference>
<dbReference type="SUPFAM" id="SSF52540">
    <property type="entry name" value="P-loop containing nucleoside triphosphate hydrolases"/>
    <property type="match status" value="1"/>
</dbReference>
<keyword evidence="19" id="KW-1185">Reference proteome</keyword>
<feature type="compositionally biased region" description="Polar residues" evidence="14">
    <location>
        <begin position="1299"/>
        <end position="1310"/>
    </location>
</feature>
<keyword evidence="9" id="KW-0472">Membrane</keyword>
<dbReference type="Pfam" id="PF00595">
    <property type="entry name" value="PDZ"/>
    <property type="match status" value="5"/>
</dbReference>
<dbReference type="GO" id="GO:0005737">
    <property type="term" value="C:cytoplasm"/>
    <property type="evidence" value="ECO:0007669"/>
    <property type="project" value="UniProtKB-ARBA"/>
</dbReference>
<feature type="region of interest" description="Disordered" evidence="14">
    <location>
        <begin position="462"/>
        <end position="481"/>
    </location>
</feature>
<evidence type="ECO:0000256" key="14">
    <source>
        <dbReference type="SAM" id="MobiDB-lite"/>
    </source>
</evidence>
<dbReference type="FunFam" id="2.20.70.10:FF:000002">
    <property type="entry name" value="Membrane-associated guanylate kinase, WW and PDZ domain-containing protein 3 isoform 1"/>
    <property type="match status" value="1"/>
</dbReference>
<keyword evidence="8" id="KW-0965">Cell junction</keyword>
<evidence type="ECO:0000256" key="5">
    <source>
        <dbReference type="ARBA" id="ARBA00022737"/>
    </source>
</evidence>
<evidence type="ECO:0000256" key="10">
    <source>
        <dbReference type="ARBA" id="ARBA00058771"/>
    </source>
</evidence>
<dbReference type="FunFam" id="2.20.70.10:FF:000001">
    <property type="entry name" value="Membrane-associated guanylate kinase, WW and PDZ domain-containing protein 1"/>
    <property type="match status" value="1"/>
</dbReference>
<evidence type="ECO:0000259" key="15">
    <source>
        <dbReference type="PROSITE" id="PS50020"/>
    </source>
</evidence>
<dbReference type="Pfam" id="PF00625">
    <property type="entry name" value="Guanylate_kin"/>
    <property type="match status" value="1"/>
</dbReference>
<dbReference type="CDD" id="cd06730">
    <property type="entry name" value="PDZ0_MAGI-1_3-like"/>
    <property type="match status" value="1"/>
</dbReference>
<dbReference type="FunFam" id="2.30.42.10:FF:000006">
    <property type="entry name" value="Membrane associated guanylate kinase, WW and PDZ domain containing 1"/>
    <property type="match status" value="1"/>
</dbReference>
<feature type="compositionally biased region" description="Polar residues" evidence="14">
    <location>
        <begin position="648"/>
        <end position="662"/>
    </location>
</feature>
<dbReference type="Pfam" id="PF16666">
    <property type="entry name" value="MAGI_u5"/>
    <property type="match status" value="1"/>
</dbReference>
<comment type="function">
    <text evidence="10">Plays a role in coupling actin fibers to cell junctions in endothelial cells, via its interaction with AMOTL2 and CDH5. May regulate acid-induced ASIC3 currents by modulating its expression at the cell surface.</text>
</comment>
<feature type="compositionally biased region" description="Gly residues" evidence="14">
    <location>
        <begin position="997"/>
        <end position="1014"/>
    </location>
</feature>
<feature type="domain" description="PDZ" evidence="17">
    <location>
        <begin position="861"/>
        <end position="943"/>
    </location>
</feature>
<feature type="region of interest" description="Disordered" evidence="14">
    <location>
        <begin position="951"/>
        <end position="1014"/>
    </location>
</feature>
<feature type="region of interest" description="Disordered" evidence="14">
    <location>
        <begin position="345"/>
        <end position="378"/>
    </location>
</feature>
<dbReference type="SUPFAM" id="SSF51045">
    <property type="entry name" value="WW domain"/>
    <property type="match status" value="2"/>
</dbReference>
<evidence type="ECO:0000256" key="13">
    <source>
        <dbReference type="ARBA" id="ARBA00079517"/>
    </source>
</evidence>
<dbReference type="CDD" id="cd06735">
    <property type="entry name" value="PDZ5_MAGI-1_3-like"/>
    <property type="match status" value="1"/>
</dbReference>
<dbReference type="InterPro" id="IPR001202">
    <property type="entry name" value="WW_dom"/>
</dbReference>
<dbReference type="InterPro" id="IPR001478">
    <property type="entry name" value="PDZ"/>
</dbReference>
<keyword evidence="7" id="KW-0067">ATP-binding</keyword>
<feature type="compositionally biased region" description="Pro residues" evidence="14">
    <location>
        <begin position="307"/>
        <end position="316"/>
    </location>
</feature>
<dbReference type="SMART" id="SM00072">
    <property type="entry name" value="GuKc"/>
    <property type="match status" value="1"/>
</dbReference>
<feature type="compositionally biased region" description="Pro residues" evidence="14">
    <location>
        <begin position="811"/>
        <end position="821"/>
    </location>
</feature>
<dbReference type="FunFam" id="2.30.42.10:FF:000103">
    <property type="entry name" value="membrane-associated guanylate kinase, WW and PDZ domain-containing protein 1 isoform X2"/>
    <property type="match status" value="1"/>
</dbReference>
<feature type="compositionally biased region" description="Polar residues" evidence="14">
    <location>
        <begin position="611"/>
        <end position="638"/>
    </location>
</feature>
<dbReference type="Ensembl" id="ENSHBUT00000008408.1">
    <property type="protein sequence ID" value="ENSHBUP00000024496.1"/>
    <property type="gene ID" value="ENSHBUG00000006012.1"/>
</dbReference>
<dbReference type="GO" id="GO:0005634">
    <property type="term" value="C:nucleus"/>
    <property type="evidence" value="ECO:0007669"/>
    <property type="project" value="UniProtKB-ARBA"/>
</dbReference>
<dbReference type="PROSITE" id="PS01159">
    <property type="entry name" value="WW_DOMAIN_1"/>
    <property type="match status" value="2"/>
</dbReference>
<feature type="domain" description="WW" evidence="15">
    <location>
        <begin position="374"/>
        <end position="407"/>
    </location>
</feature>
<feature type="compositionally biased region" description="Low complexity" evidence="14">
    <location>
        <begin position="960"/>
        <end position="971"/>
    </location>
</feature>
<feature type="compositionally biased region" description="Basic and acidic residues" evidence="14">
    <location>
        <begin position="347"/>
        <end position="357"/>
    </location>
</feature>
<feature type="compositionally biased region" description="Basic residues" evidence="14">
    <location>
        <begin position="1427"/>
        <end position="1479"/>
    </location>
</feature>
<evidence type="ECO:0000313" key="18">
    <source>
        <dbReference type="Ensembl" id="ENSHBUP00000024496.1"/>
    </source>
</evidence>
<evidence type="ECO:0000256" key="8">
    <source>
        <dbReference type="ARBA" id="ARBA00022949"/>
    </source>
</evidence>
<dbReference type="FunFam" id="3.30.63.10:FF:000003">
    <property type="entry name" value="Membrane-associated guanylate kinase, WW and PDZ domain-containing protein 3 isoform 1"/>
    <property type="match status" value="1"/>
</dbReference>
<evidence type="ECO:0000256" key="2">
    <source>
        <dbReference type="ARBA" id="ARBA00004435"/>
    </source>
</evidence>
<feature type="region of interest" description="Disordered" evidence="14">
    <location>
        <begin position="183"/>
        <end position="262"/>
    </location>
</feature>
<dbReference type="SUPFAM" id="SSF50156">
    <property type="entry name" value="PDZ domain-like"/>
    <property type="match status" value="6"/>
</dbReference>
<dbReference type="PROSITE" id="PS50020">
    <property type="entry name" value="WW_DOMAIN_2"/>
    <property type="match status" value="2"/>
</dbReference>
<feature type="compositionally biased region" description="Low complexity" evidence="14">
    <location>
        <begin position="417"/>
        <end position="431"/>
    </location>
</feature>
<dbReference type="Gene3D" id="3.30.63.10">
    <property type="entry name" value="Guanylate Kinase phosphate binding domain"/>
    <property type="match status" value="1"/>
</dbReference>
<dbReference type="InterPro" id="IPR036034">
    <property type="entry name" value="PDZ_sf"/>
</dbReference>
<evidence type="ECO:0000256" key="12">
    <source>
        <dbReference type="ARBA" id="ARBA00078448"/>
    </source>
</evidence>
<feature type="compositionally biased region" description="Low complexity" evidence="14">
    <location>
        <begin position="779"/>
        <end position="789"/>
    </location>
</feature>
<keyword evidence="6" id="KW-0547">Nucleotide-binding</keyword>
<feature type="domain" description="PDZ" evidence="17">
    <location>
        <begin position="682"/>
        <end position="760"/>
    </location>
</feature>
<proteinExistence type="predicted"/>
<feature type="domain" description="PDZ" evidence="17">
    <location>
        <begin position="1046"/>
        <end position="1142"/>
    </location>
</feature>
<dbReference type="InterPro" id="IPR036020">
    <property type="entry name" value="WW_dom_sf"/>
</dbReference>
<feature type="domain" description="PDZ" evidence="17">
    <location>
        <begin position="1208"/>
        <end position="1290"/>
    </location>
</feature>
<feature type="compositionally biased region" description="Basic and acidic residues" evidence="14">
    <location>
        <begin position="1496"/>
        <end position="1537"/>
    </location>
</feature>
<dbReference type="InterPro" id="IPR008144">
    <property type="entry name" value="Guanylate_kin-like_dom"/>
</dbReference>
<dbReference type="CDD" id="cd00201">
    <property type="entry name" value="WW"/>
    <property type="match status" value="2"/>
</dbReference>
<dbReference type="GO" id="GO:0005524">
    <property type="term" value="F:ATP binding"/>
    <property type="evidence" value="ECO:0007669"/>
    <property type="project" value="UniProtKB-KW"/>
</dbReference>
<feature type="domain" description="PDZ" evidence="17">
    <location>
        <begin position="497"/>
        <end position="566"/>
    </location>
</feature>
<name>A0A3Q2WGE1_HAPBU</name>
<feature type="region of interest" description="Disordered" evidence="14">
    <location>
        <begin position="411"/>
        <end position="433"/>
    </location>
</feature>
<dbReference type="InterPro" id="IPR027417">
    <property type="entry name" value="P-loop_NTPase"/>
</dbReference>
<evidence type="ECO:0000256" key="1">
    <source>
        <dbReference type="ARBA" id="ARBA00004170"/>
    </source>
</evidence>
<feature type="region of interest" description="Disordered" evidence="14">
    <location>
        <begin position="611"/>
        <end position="664"/>
    </location>
</feature>
<comment type="subcellular location">
    <subcellularLocation>
        <location evidence="2">Cell junction</location>
        <location evidence="2">Tight junction</location>
    </subcellularLocation>
    <subcellularLocation>
        <location evidence="1">Membrane</location>
        <topology evidence="1">Peripheral membrane protein</topology>
    </subcellularLocation>
</comment>
<dbReference type="InterPro" id="IPR008145">
    <property type="entry name" value="GK/Ca_channel_bsu"/>
</dbReference>
<dbReference type="Gene3D" id="2.30.42.10">
    <property type="match status" value="6"/>
</dbReference>
<keyword evidence="4" id="KW-0597">Phosphoprotein</keyword>
<dbReference type="InterPro" id="IPR020590">
    <property type="entry name" value="Guanylate_kinase_CS"/>
</dbReference>
<protein>
    <recommendedName>
        <fullName evidence="11">Membrane-associated guanylate kinase, WW and PDZ domain-containing protein 1</fullName>
    </recommendedName>
    <alternativeName>
        <fullName evidence="12">BAI1-associated protein 1</fullName>
    </alternativeName>
    <alternativeName>
        <fullName evidence="13">Membrane-associated guanylate kinase inverted 1</fullName>
    </alternativeName>
</protein>
<dbReference type="CDD" id="cd06731">
    <property type="entry name" value="PDZ1_MAGI-1_3-like"/>
    <property type="match status" value="1"/>
</dbReference>
<dbReference type="FunFam" id="2.30.42.10:FF:000005">
    <property type="entry name" value="Membrane associated guanylate kinase, WW and PDZ domain containing 1"/>
    <property type="match status" value="1"/>
</dbReference>
<dbReference type="FunFam" id="2.30.42.10:FF:000012">
    <property type="entry name" value="Membrane associated guanylate kinase, WW and PDZ domain containing 1"/>
    <property type="match status" value="1"/>
</dbReference>
<feature type="domain" description="Guanylate kinase-like" evidence="16">
    <location>
        <begin position="93"/>
        <end position="190"/>
    </location>
</feature>
<dbReference type="STRING" id="8153.ENSHBUP00000024496"/>
<dbReference type="Gene3D" id="2.20.70.10">
    <property type="match status" value="2"/>
</dbReference>
<dbReference type="CDD" id="cd06732">
    <property type="entry name" value="PDZ2_MAGI-1_3-like"/>
    <property type="match status" value="1"/>
</dbReference>
<evidence type="ECO:0000259" key="17">
    <source>
        <dbReference type="PROSITE" id="PS50106"/>
    </source>
</evidence>